<proteinExistence type="predicted"/>
<evidence type="ECO:0000256" key="5">
    <source>
        <dbReference type="ARBA" id="ARBA00023136"/>
    </source>
</evidence>
<dbReference type="InterPro" id="IPR018076">
    <property type="entry name" value="T2SS_GspF_dom"/>
</dbReference>
<dbReference type="EMBL" id="QQXL01000002">
    <property type="protein sequence ID" value="RKW71236.1"/>
    <property type="molecule type" value="Genomic_DNA"/>
</dbReference>
<evidence type="ECO:0000259" key="7">
    <source>
        <dbReference type="Pfam" id="PF00482"/>
    </source>
</evidence>
<feature type="transmembrane region" description="Helical" evidence="6">
    <location>
        <begin position="246"/>
        <end position="267"/>
    </location>
</feature>
<keyword evidence="5 6" id="KW-0472">Membrane</keyword>
<evidence type="ECO:0000256" key="1">
    <source>
        <dbReference type="ARBA" id="ARBA00004651"/>
    </source>
</evidence>
<evidence type="ECO:0000256" key="6">
    <source>
        <dbReference type="SAM" id="Phobius"/>
    </source>
</evidence>
<keyword evidence="3 6" id="KW-0812">Transmembrane</keyword>
<feature type="transmembrane region" description="Helical" evidence="6">
    <location>
        <begin position="218"/>
        <end position="240"/>
    </location>
</feature>
<sequence>MGLGVGLMLIWFSGFPTTSAPATSAGGYLRRRLDAAGKGSTSCATWVLLCLLCFVLAGAVVFLLTSAAPVALVFACFAGLFPLWMLGPAAAKRQRAHRGSWPDVVDQLRSAVRAGLPLSEALAQVGRRGPETLRQPFLEYEADLRSGRAVDDSLLRLQNRLDDPVADRIIAAVRLTREVGGADVGEMLGTLSTFLRSDIHTRGELEARQSWTINGARLAVTAPWLILLILCLQPQVAQAYNGPGGIAIILIGLVAAAGSYALMVRIARLPDPERAAR</sequence>
<organism evidence="8 9">
    <name type="scientific">Galactobacter caseinivorans</name>
    <dbReference type="NCBI Taxonomy" id="2676123"/>
    <lineage>
        <taxon>Bacteria</taxon>
        <taxon>Bacillati</taxon>
        <taxon>Actinomycetota</taxon>
        <taxon>Actinomycetes</taxon>
        <taxon>Micrococcales</taxon>
        <taxon>Micrococcaceae</taxon>
        <taxon>Galactobacter</taxon>
    </lineage>
</organism>
<comment type="caution">
    <text evidence="8">The sequence shown here is derived from an EMBL/GenBank/DDBJ whole genome shotgun (WGS) entry which is preliminary data.</text>
</comment>
<keyword evidence="4 6" id="KW-1133">Transmembrane helix</keyword>
<keyword evidence="9" id="KW-1185">Reference proteome</keyword>
<evidence type="ECO:0000256" key="4">
    <source>
        <dbReference type="ARBA" id="ARBA00022989"/>
    </source>
</evidence>
<protein>
    <submittedName>
        <fullName evidence="8">Type II secretion system protein F</fullName>
    </submittedName>
</protein>
<evidence type="ECO:0000313" key="8">
    <source>
        <dbReference type="EMBL" id="RKW71236.1"/>
    </source>
</evidence>
<comment type="subcellular location">
    <subcellularLocation>
        <location evidence="1">Cell membrane</location>
        <topology evidence="1">Multi-pass membrane protein</topology>
    </subcellularLocation>
</comment>
<dbReference type="Pfam" id="PF00482">
    <property type="entry name" value="T2SSF"/>
    <property type="match status" value="1"/>
</dbReference>
<feature type="transmembrane region" description="Helical" evidence="6">
    <location>
        <begin position="6"/>
        <end position="29"/>
    </location>
</feature>
<evidence type="ECO:0000256" key="2">
    <source>
        <dbReference type="ARBA" id="ARBA00022475"/>
    </source>
</evidence>
<dbReference type="GO" id="GO:0005886">
    <property type="term" value="C:plasma membrane"/>
    <property type="evidence" value="ECO:0007669"/>
    <property type="project" value="UniProtKB-SubCell"/>
</dbReference>
<evidence type="ECO:0000313" key="9">
    <source>
        <dbReference type="Proteomes" id="UP000273119"/>
    </source>
</evidence>
<dbReference type="AlphaFoldDB" id="A0A496PL55"/>
<gene>
    <name evidence="8" type="ORF">DWQ67_04105</name>
</gene>
<evidence type="ECO:0000256" key="3">
    <source>
        <dbReference type="ARBA" id="ARBA00022692"/>
    </source>
</evidence>
<feature type="transmembrane region" description="Helical" evidence="6">
    <location>
        <begin position="70"/>
        <end position="91"/>
    </location>
</feature>
<reference evidence="8 9" key="1">
    <citation type="submission" date="2018-07" db="EMBL/GenBank/DDBJ databases">
        <title>Arthrobacter sp. nov., isolated from raw cow's milk with high bacterial count.</title>
        <authorList>
            <person name="Hahne J."/>
            <person name="Isele D."/>
            <person name="Lipski A."/>
        </authorList>
    </citation>
    <scope>NUCLEOTIDE SEQUENCE [LARGE SCALE GENOMIC DNA]</scope>
    <source>
        <strain evidence="8 9">JZ R-183</strain>
    </source>
</reference>
<accession>A0A496PL55</accession>
<feature type="domain" description="Type II secretion system protein GspF" evidence="7">
    <location>
        <begin position="105"/>
        <end position="230"/>
    </location>
</feature>
<dbReference type="PANTHER" id="PTHR35007">
    <property type="entry name" value="INTEGRAL MEMBRANE PROTEIN-RELATED"/>
    <property type="match status" value="1"/>
</dbReference>
<dbReference type="Gene3D" id="1.20.81.30">
    <property type="entry name" value="Type II secretion system (T2SS), domain F"/>
    <property type="match status" value="1"/>
</dbReference>
<feature type="transmembrane region" description="Helical" evidence="6">
    <location>
        <begin position="41"/>
        <end position="64"/>
    </location>
</feature>
<dbReference type="PANTHER" id="PTHR35007:SF2">
    <property type="entry name" value="PILUS ASSEMBLE PROTEIN"/>
    <property type="match status" value="1"/>
</dbReference>
<name>A0A496PL55_9MICC</name>
<dbReference type="Proteomes" id="UP000273119">
    <property type="component" value="Unassembled WGS sequence"/>
</dbReference>
<dbReference type="InterPro" id="IPR042094">
    <property type="entry name" value="T2SS_GspF_sf"/>
</dbReference>
<keyword evidence="2" id="KW-1003">Cell membrane</keyword>